<name>A0A814DL69_9BILA</name>
<keyword evidence="6" id="KW-1185">Reference proteome</keyword>
<dbReference type="Proteomes" id="UP000677228">
    <property type="component" value="Unassembled WGS sequence"/>
</dbReference>
<comment type="caution">
    <text evidence="3">The sequence shown here is derived from an EMBL/GenBank/DDBJ whole genome shotgun (WGS) entry which is preliminary data.</text>
</comment>
<sequence length="75" mass="8457">MSALLKQNKALELNDLNLYVRNHLSNTNDHSTLAGQYESESDSDNETTTDNEQYGDSESDCDSENETELNEVLRS</sequence>
<evidence type="ECO:0000256" key="1">
    <source>
        <dbReference type="SAM" id="MobiDB-lite"/>
    </source>
</evidence>
<evidence type="ECO:0000313" key="6">
    <source>
        <dbReference type="Proteomes" id="UP000663829"/>
    </source>
</evidence>
<reference evidence="3" key="1">
    <citation type="submission" date="2021-02" db="EMBL/GenBank/DDBJ databases">
        <authorList>
            <person name="Nowell W R."/>
        </authorList>
    </citation>
    <scope>NUCLEOTIDE SEQUENCE</scope>
</reference>
<evidence type="ECO:0000313" key="2">
    <source>
        <dbReference type="EMBL" id="CAF0948769.1"/>
    </source>
</evidence>
<feature type="compositionally biased region" description="Acidic residues" evidence="1">
    <location>
        <begin position="39"/>
        <end position="69"/>
    </location>
</feature>
<dbReference type="Proteomes" id="UP000681722">
    <property type="component" value="Unassembled WGS sequence"/>
</dbReference>
<evidence type="ECO:0000313" key="3">
    <source>
        <dbReference type="EMBL" id="CAF0955971.1"/>
    </source>
</evidence>
<proteinExistence type="predicted"/>
<feature type="region of interest" description="Disordered" evidence="1">
    <location>
        <begin position="26"/>
        <end position="75"/>
    </location>
</feature>
<evidence type="ECO:0000313" key="4">
    <source>
        <dbReference type="EMBL" id="CAF3723192.1"/>
    </source>
</evidence>
<evidence type="ECO:0000313" key="5">
    <source>
        <dbReference type="EMBL" id="CAF3731035.1"/>
    </source>
</evidence>
<dbReference type="EMBL" id="CAJOBA010004768">
    <property type="protein sequence ID" value="CAF3723192.1"/>
    <property type="molecule type" value="Genomic_DNA"/>
</dbReference>
<dbReference type="EMBL" id="CAJOBC010002397">
    <property type="protein sequence ID" value="CAF3731035.1"/>
    <property type="molecule type" value="Genomic_DNA"/>
</dbReference>
<gene>
    <name evidence="3" type="ORF">GPM918_LOCUS11498</name>
    <name evidence="2" type="ORF">OVA965_LOCUS12038</name>
    <name evidence="5" type="ORF">SRO942_LOCUS11501</name>
    <name evidence="4" type="ORF">TMI583_LOCUS12042</name>
</gene>
<dbReference type="EMBL" id="CAJNOQ010002396">
    <property type="protein sequence ID" value="CAF0955971.1"/>
    <property type="molecule type" value="Genomic_DNA"/>
</dbReference>
<protein>
    <submittedName>
        <fullName evidence="3">Uncharacterized protein</fullName>
    </submittedName>
</protein>
<dbReference type="Proteomes" id="UP000663829">
    <property type="component" value="Unassembled WGS sequence"/>
</dbReference>
<dbReference type="AlphaFoldDB" id="A0A814DL69"/>
<organism evidence="3 6">
    <name type="scientific">Didymodactylos carnosus</name>
    <dbReference type="NCBI Taxonomy" id="1234261"/>
    <lineage>
        <taxon>Eukaryota</taxon>
        <taxon>Metazoa</taxon>
        <taxon>Spiralia</taxon>
        <taxon>Gnathifera</taxon>
        <taxon>Rotifera</taxon>
        <taxon>Eurotatoria</taxon>
        <taxon>Bdelloidea</taxon>
        <taxon>Philodinida</taxon>
        <taxon>Philodinidae</taxon>
        <taxon>Didymodactylos</taxon>
    </lineage>
</organism>
<dbReference type="EMBL" id="CAJNOK010004763">
    <property type="protein sequence ID" value="CAF0948769.1"/>
    <property type="molecule type" value="Genomic_DNA"/>
</dbReference>
<dbReference type="Proteomes" id="UP000682733">
    <property type="component" value="Unassembled WGS sequence"/>
</dbReference>
<accession>A0A814DL69</accession>